<name>A0A8H6VH81_9PEZI</name>
<accession>A0A8H6VH81</accession>
<keyword evidence="2" id="KW-1185">Reference proteome</keyword>
<dbReference type="EMBL" id="JABCIY010000158">
    <property type="protein sequence ID" value="KAF7191425.1"/>
    <property type="molecule type" value="Genomic_DNA"/>
</dbReference>
<evidence type="ECO:0000313" key="1">
    <source>
        <dbReference type="EMBL" id="KAF7191425.1"/>
    </source>
</evidence>
<organism evidence="1 2">
    <name type="scientific">Pseudocercospora fuligena</name>
    <dbReference type="NCBI Taxonomy" id="685502"/>
    <lineage>
        <taxon>Eukaryota</taxon>
        <taxon>Fungi</taxon>
        <taxon>Dikarya</taxon>
        <taxon>Ascomycota</taxon>
        <taxon>Pezizomycotina</taxon>
        <taxon>Dothideomycetes</taxon>
        <taxon>Dothideomycetidae</taxon>
        <taxon>Mycosphaerellales</taxon>
        <taxon>Mycosphaerellaceae</taxon>
        <taxon>Pseudocercospora</taxon>
    </lineage>
</organism>
<gene>
    <name evidence="1" type="ORF">HII31_07448</name>
</gene>
<protein>
    <submittedName>
        <fullName evidence="1">Uncharacterized protein</fullName>
    </submittedName>
</protein>
<comment type="caution">
    <text evidence="1">The sequence shown here is derived from an EMBL/GenBank/DDBJ whole genome shotgun (WGS) entry which is preliminary data.</text>
</comment>
<reference evidence="1" key="1">
    <citation type="submission" date="2020-04" db="EMBL/GenBank/DDBJ databases">
        <title>Draft genome resource of the tomato pathogen Pseudocercospora fuligena.</title>
        <authorList>
            <person name="Zaccaron A."/>
        </authorList>
    </citation>
    <scope>NUCLEOTIDE SEQUENCE</scope>
    <source>
        <strain evidence="1">PF001</strain>
    </source>
</reference>
<dbReference type="Proteomes" id="UP000660729">
    <property type="component" value="Unassembled WGS sequence"/>
</dbReference>
<evidence type="ECO:0000313" key="2">
    <source>
        <dbReference type="Proteomes" id="UP000660729"/>
    </source>
</evidence>
<sequence>MVIMATSINIDLSNIGDKVAAAIQESMEKMVSEKVAAVKKDMQEVFIMKDDQNKNDASAIAGLHKQILANAKFLAPIFARTTYIPNSDLAVVTLGVGTSISGRVLYKSVRNETCPLLVGPDEASQVEALEKLLKLSSMLVNERWDDNVSEDLNRMDAQEVDEGTYYAEDL</sequence>
<proteinExistence type="predicted"/>
<dbReference type="AlphaFoldDB" id="A0A8H6VH81"/>
<dbReference type="OrthoDB" id="3649486at2759"/>